<organism evidence="1">
    <name type="scientific">Staphylococcus aureus subsp. aureus MN8</name>
    <dbReference type="NCBI Taxonomy" id="548470"/>
    <lineage>
        <taxon>Bacteria</taxon>
        <taxon>Bacillati</taxon>
        <taxon>Bacillota</taxon>
        <taxon>Bacilli</taxon>
        <taxon>Bacillales</taxon>
        <taxon>Staphylococcaceae</taxon>
        <taxon>Staphylococcus</taxon>
    </lineage>
</organism>
<comment type="caution">
    <text evidence="1">The sequence shown here is derived from an EMBL/GenBank/DDBJ whole genome shotgun (WGS) entry which is preliminary data.</text>
</comment>
<reference evidence="1" key="1">
    <citation type="submission" date="2010-05" db="EMBL/GenBank/DDBJ databases">
        <authorList>
            <person name="Muzny D."/>
            <person name="Qin X."/>
            <person name="Buhay C."/>
            <person name="Dugan-Rocha S."/>
            <person name="Ding Y."/>
            <person name="Chen G."/>
            <person name="Hawes A."/>
            <person name="Holder M."/>
            <person name="Jhangiani S."/>
            <person name="Johnson A."/>
            <person name="Khan Z."/>
            <person name="Li Z."/>
            <person name="Liu W."/>
            <person name="Liu X."/>
            <person name="Perez L."/>
            <person name="Shen H."/>
            <person name="Wang Q."/>
            <person name="Watt J."/>
            <person name="Xi L."/>
            <person name="Xin Y."/>
            <person name="Zhou J."/>
            <person name="Deng J."/>
            <person name="Jiang H."/>
            <person name="Liu Y."/>
            <person name="Qu J."/>
            <person name="Song X.-Z."/>
            <person name="Zhang L."/>
            <person name="Villasana D."/>
            <person name="Johnson A."/>
            <person name="Liu J."/>
            <person name="Liyanage D."/>
            <person name="Lorensuhewa L."/>
            <person name="Robinson T."/>
            <person name="Song A."/>
            <person name="Song B.-B."/>
            <person name="Dinh H."/>
            <person name="Thornton R."/>
            <person name="Coyle M."/>
            <person name="Francisco L."/>
            <person name="Jackson L."/>
            <person name="Javaid M."/>
            <person name="Korchina V."/>
            <person name="Kovar C."/>
            <person name="Mata R."/>
            <person name="Mathew T."/>
            <person name="Ngo R."/>
            <person name="Nguyen L."/>
            <person name="Nguyen N."/>
            <person name="Okwuonu G."/>
            <person name="Ongeri F."/>
            <person name="Pham C."/>
            <person name="Simmons D."/>
            <person name="Wilczek-Boney K."/>
            <person name="Hale W."/>
            <person name="Jakkamsetti A."/>
            <person name="Pham P."/>
            <person name="Ruth R."/>
            <person name="San Lucas F."/>
            <person name="Warren J."/>
            <person name="Zhang J."/>
            <person name="Zhao Z."/>
            <person name="Zhou C."/>
            <person name="Zhu D."/>
            <person name="Lee S."/>
            <person name="Bess C."/>
            <person name="Blankenburg K."/>
            <person name="Forbes L."/>
            <person name="Fu Q."/>
            <person name="Gubbala S."/>
            <person name="Hirani K."/>
            <person name="Jayaseelan J.C."/>
            <person name="Lara F."/>
            <person name="Munidasa M."/>
            <person name="Palculict T."/>
            <person name="Patil S."/>
            <person name="Pu L.-L."/>
            <person name="Saada N."/>
            <person name="Tang L."/>
            <person name="Weissenberger G."/>
            <person name="Zhu Y."/>
            <person name="Hemphill L."/>
            <person name="Shang Y."/>
            <person name="Youmans B."/>
            <person name="Ayvaz T."/>
            <person name="Ross M."/>
            <person name="Santibanez J."/>
            <person name="Aqrawi P."/>
            <person name="Gross S."/>
            <person name="Joshi V."/>
            <person name="Fowler G."/>
            <person name="Nazareth L."/>
            <person name="Reid J."/>
            <person name="Worley K."/>
            <person name="Petrosino J."/>
            <person name="Highlander S."/>
            <person name="Gibbs R."/>
        </authorList>
    </citation>
    <scope>NUCLEOTIDE SEQUENCE [LARGE SCALE GENOMIC DNA]</scope>
    <source>
        <strain evidence="1">MN8</strain>
    </source>
</reference>
<proteinExistence type="predicted"/>
<accession>A0A0E1X9N1</accession>
<dbReference type="AlphaFoldDB" id="A0A0E1X9N1"/>
<name>A0A0E1X9N1_STAAU</name>
<dbReference type="EMBL" id="ACJA02000001">
    <property type="protein sequence ID" value="EFH96099.1"/>
    <property type="molecule type" value="Genomic_DNA"/>
</dbReference>
<sequence length="126" mass="15123">MDKEQLKKYIYEYVKEYKEIPIYQLEDLFKEINHDYIGRTSITHDKDENIVFWSGWNKITMFALIELVKSEQLDLVYRGSFIMRYLLDGRVPNLPLAICYPEDGQQTDVPSWVPMVLRINKEEKIK</sequence>
<gene>
    <name evidence="1" type="ORF">HMPREF0769_10101</name>
</gene>
<dbReference type="Proteomes" id="UP000003455">
    <property type="component" value="Chromosome"/>
</dbReference>
<dbReference type="RefSeq" id="WP_000356942.1">
    <property type="nucleotide sequence ID" value="NZ_CM000952.1"/>
</dbReference>
<protein>
    <submittedName>
        <fullName evidence="1">Pathogenicity island protein</fullName>
    </submittedName>
</protein>
<evidence type="ECO:0000313" key="1">
    <source>
        <dbReference type="EMBL" id="EFH96099.1"/>
    </source>
</evidence>
<dbReference type="HOGENOM" id="CLU_147430_0_0_9"/>